<evidence type="ECO:0000313" key="4">
    <source>
        <dbReference type="Proteomes" id="UP001317259"/>
    </source>
</evidence>
<gene>
    <name evidence="3" type="ORF">MF672_040170</name>
</gene>
<evidence type="ECO:0000259" key="2">
    <source>
        <dbReference type="Pfam" id="PF25077"/>
    </source>
</evidence>
<dbReference type="Pfam" id="PF25077">
    <property type="entry name" value="DUF7800"/>
    <property type="match status" value="1"/>
</dbReference>
<dbReference type="InterPro" id="IPR029052">
    <property type="entry name" value="Metallo-depent_PP-like"/>
</dbReference>
<organism evidence="3 4">
    <name type="scientific">Actinomadura luzonensis</name>
    <dbReference type="NCBI Taxonomy" id="2805427"/>
    <lineage>
        <taxon>Bacteria</taxon>
        <taxon>Bacillati</taxon>
        <taxon>Actinomycetota</taxon>
        <taxon>Actinomycetes</taxon>
        <taxon>Streptosporangiales</taxon>
        <taxon>Thermomonosporaceae</taxon>
        <taxon>Actinomadura</taxon>
    </lineage>
</organism>
<comment type="caution">
    <text evidence="3">The sequence shown here is derived from an EMBL/GenBank/DDBJ whole genome shotgun (WGS) entry which is preliminary data.</text>
</comment>
<keyword evidence="4" id="KW-1185">Reference proteome</keyword>
<dbReference type="InterPro" id="IPR056702">
    <property type="entry name" value="DUF7800"/>
</dbReference>
<evidence type="ECO:0000313" key="3">
    <source>
        <dbReference type="EMBL" id="MCK2219971.1"/>
    </source>
</evidence>
<protein>
    <submittedName>
        <fullName evidence="3">Alkaline phosphatase family protein</fullName>
    </submittedName>
</protein>
<sequence length="521" mass="59095">MLRHVDSHSASIWVETAEPCTVAVEAGGRAYRSPTFTVHGHHYAIVDLIELSQDIASYSVTLDGEQVWPPAGRPPSRIRLVPPDGARRVAFGSCRTSVPHDAATVRTHGEDVLRSYGRRLYEAPDEEWPDLLLLIGDQVYADSPSQDMLAFIRARRSTAPQDEIADFEEYAELYRQAWTEPDIQWLLSTVPTAMIFDDHDLRDDWNTSQPWREQMARTTWWRRRVIAGLGAYWVYQHIGNLSPDERAADPLMRTLLDLNGGDGAAELDAFAEKADAEPSSNRWSYARDLGGARLIMVDTRCARQLTPGDRRMLDPDEWAWLEEQLAIPAERLIIGSSIPFLLPEGVHGVQNWNEALADGKWGPAVRRWSEKFRQAIDLEHWAAFRRSFEDLARLLIKVGKPVMIISGDVHYSYLAQANKGQVYQIVCSPIRNPLSRLLRWANVVTQFSIATLVGGLLARLAGVPRPPFRWRVTKGPFFQNAIATLTLPDEVAWYESRNDTLRQMDSVRLTQGRLTQGRPRR</sequence>
<dbReference type="Proteomes" id="UP001317259">
    <property type="component" value="Unassembled WGS sequence"/>
</dbReference>
<dbReference type="EMBL" id="JAKRKC020000002">
    <property type="protein sequence ID" value="MCK2219971.1"/>
    <property type="molecule type" value="Genomic_DNA"/>
</dbReference>
<dbReference type="InterPro" id="IPR018946">
    <property type="entry name" value="PhoD-like_MPP"/>
</dbReference>
<dbReference type="CDD" id="cd07389">
    <property type="entry name" value="MPP_PhoD"/>
    <property type="match status" value="1"/>
</dbReference>
<dbReference type="Pfam" id="PF09423">
    <property type="entry name" value="PhoD"/>
    <property type="match status" value="1"/>
</dbReference>
<feature type="domain" description="PhoD-like phosphatase metallophosphatase" evidence="1">
    <location>
        <begin position="119"/>
        <end position="418"/>
    </location>
</feature>
<accession>A0ABT0G5S6</accession>
<proteinExistence type="predicted"/>
<dbReference type="InterPro" id="IPR038607">
    <property type="entry name" value="PhoD-like_sf"/>
</dbReference>
<dbReference type="Gene3D" id="3.60.21.70">
    <property type="entry name" value="PhoD-like phosphatase"/>
    <property type="match status" value="1"/>
</dbReference>
<name>A0ABT0G5S6_9ACTN</name>
<reference evidence="3 4" key="1">
    <citation type="submission" date="2022-04" db="EMBL/GenBank/DDBJ databases">
        <title>Genome draft of Actinomadura sp. ATCC 31491.</title>
        <authorList>
            <person name="Shi X."/>
            <person name="Du Y."/>
        </authorList>
    </citation>
    <scope>NUCLEOTIDE SEQUENCE [LARGE SCALE GENOMIC DNA]</scope>
    <source>
        <strain evidence="3 4">ATCC 31491</strain>
    </source>
</reference>
<feature type="domain" description="DUF7800" evidence="2">
    <location>
        <begin position="1"/>
        <end position="74"/>
    </location>
</feature>
<dbReference type="PANTHER" id="PTHR37031:SF2">
    <property type="entry name" value="PHOD-LIKE PHOSPHATASE METALLOPHOSPHATASE DOMAIN-CONTAINING PROTEIN"/>
    <property type="match status" value="1"/>
</dbReference>
<dbReference type="RefSeq" id="WP_242374859.1">
    <property type="nucleotide sequence ID" value="NZ_JAKRKC020000002.1"/>
</dbReference>
<evidence type="ECO:0000259" key="1">
    <source>
        <dbReference type="Pfam" id="PF09423"/>
    </source>
</evidence>
<dbReference type="SUPFAM" id="SSF56300">
    <property type="entry name" value="Metallo-dependent phosphatases"/>
    <property type="match status" value="1"/>
</dbReference>
<dbReference type="PANTHER" id="PTHR37031">
    <property type="entry name" value="METALLOPHOSPHATASE BINDING DOMAIN PROTEIN"/>
    <property type="match status" value="1"/>
</dbReference>